<dbReference type="InterPro" id="IPR018247">
    <property type="entry name" value="EF_Hand_1_Ca_BS"/>
</dbReference>
<keyword evidence="3" id="KW-0106">Calcium</keyword>
<dbReference type="SMART" id="SM00054">
    <property type="entry name" value="EFh"/>
    <property type="match status" value="2"/>
</dbReference>
<feature type="region of interest" description="Disordered" evidence="6">
    <location>
        <begin position="41"/>
        <end position="86"/>
    </location>
</feature>
<sequence>MPDPCICEKKECDLLELLEQKFSQQEALIRELLDRPIAEGPAFPKGHGLSQRWRPRALGSTSTSDEAESKETVSRQGSKESKEEAQKVIEEAFVTERDDEGPELTPANRKKKRNTVLAAVMTEKWAPEPPFRAFVRTRLDAYMGIVVMLNIFVMIVMTQWSGRNSEVKLGLAPEGWPWFTQQFFDLTEYCFYVFYLADVVLRVFVLRREWYFDPVEGFMWLNVFDAGLVFISTMELLILPALLSGGAAELQTNTIRVLKLIRIVRTLRIIKTVSLFRQLRLLVGTCVASIGALFWSMVLLLVLKVAFALMICQALQTFIQDDDADVDTRLEMNQLYGSFLRSVYSMFEITHSGSWPALVRPVLEKVDPWYAILFLPYIALVVFAVIRVVTALFIKETLASAANDAEMVMDETRRLAVEYQEKLEELFCLVDDDGDGHLSAEEFLAAMSLPSVEQYLRFLDVSIRDCRPLFDILTEGDGLITITEFCKGLMQLKGQARALDIVVLQHENSKLMSECREIHHSLQHIAQRLPPAA</sequence>
<dbReference type="InterPro" id="IPR011992">
    <property type="entry name" value="EF-hand-dom_pair"/>
</dbReference>
<dbReference type="EMBL" id="CAUJNA010003353">
    <property type="protein sequence ID" value="CAJ1399934.1"/>
    <property type="molecule type" value="Genomic_DNA"/>
</dbReference>
<dbReference type="Gene3D" id="1.20.120.350">
    <property type="entry name" value="Voltage-gated potassium channels. Chain C"/>
    <property type="match status" value="1"/>
</dbReference>
<proteinExistence type="predicted"/>
<evidence type="ECO:0000259" key="8">
    <source>
        <dbReference type="PROSITE" id="PS50222"/>
    </source>
</evidence>
<evidence type="ECO:0000256" key="3">
    <source>
        <dbReference type="ARBA" id="ARBA00022837"/>
    </source>
</evidence>
<dbReference type="PANTHER" id="PTHR10037">
    <property type="entry name" value="VOLTAGE-GATED CATION CHANNEL CALCIUM AND SODIUM"/>
    <property type="match status" value="1"/>
</dbReference>
<feature type="transmembrane region" description="Helical" evidence="7">
    <location>
        <begin position="218"/>
        <end position="243"/>
    </location>
</feature>
<evidence type="ECO:0000256" key="5">
    <source>
        <dbReference type="ARBA" id="ARBA00023136"/>
    </source>
</evidence>
<dbReference type="PANTHER" id="PTHR10037:SF62">
    <property type="entry name" value="SODIUM CHANNEL PROTEIN 60E"/>
    <property type="match status" value="1"/>
</dbReference>
<dbReference type="AlphaFoldDB" id="A0AA36NBJ5"/>
<feature type="transmembrane region" description="Helical" evidence="7">
    <location>
        <begin position="281"/>
        <end position="303"/>
    </location>
</feature>
<evidence type="ECO:0000256" key="4">
    <source>
        <dbReference type="ARBA" id="ARBA00022989"/>
    </source>
</evidence>
<feature type="compositionally biased region" description="Basic and acidic residues" evidence="6">
    <location>
        <begin position="67"/>
        <end position="86"/>
    </location>
</feature>
<evidence type="ECO:0000256" key="7">
    <source>
        <dbReference type="SAM" id="Phobius"/>
    </source>
</evidence>
<dbReference type="Gene3D" id="1.10.238.10">
    <property type="entry name" value="EF-hand"/>
    <property type="match status" value="1"/>
</dbReference>
<comment type="caution">
    <text evidence="9">The sequence shown here is derived from an EMBL/GenBank/DDBJ whole genome shotgun (WGS) entry which is preliminary data.</text>
</comment>
<evidence type="ECO:0000256" key="6">
    <source>
        <dbReference type="SAM" id="MobiDB-lite"/>
    </source>
</evidence>
<evidence type="ECO:0000313" key="10">
    <source>
        <dbReference type="Proteomes" id="UP001178507"/>
    </source>
</evidence>
<feature type="domain" description="EF-hand" evidence="8">
    <location>
        <begin position="418"/>
        <end position="453"/>
    </location>
</feature>
<dbReference type="SUPFAM" id="SSF47473">
    <property type="entry name" value="EF-hand"/>
    <property type="match status" value="1"/>
</dbReference>
<feature type="transmembrane region" description="Helical" evidence="7">
    <location>
        <begin position="186"/>
        <end position="206"/>
    </location>
</feature>
<accession>A0AA36NBJ5</accession>
<evidence type="ECO:0000256" key="1">
    <source>
        <dbReference type="ARBA" id="ARBA00004141"/>
    </source>
</evidence>
<keyword evidence="4 7" id="KW-1133">Transmembrane helix</keyword>
<comment type="subcellular location">
    <subcellularLocation>
        <location evidence="1">Membrane</location>
        <topology evidence="1">Multi-pass membrane protein</topology>
    </subcellularLocation>
</comment>
<feature type="transmembrane region" description="Helical" evidence="7">
    <location>
        <begin position="141"/>
        <end position="160"/>
    </location>
</feature>
<dbReference type="InterPro" id="IPR043203">
    <property type="entry name" value="VGCC_Ca_Na"/>
</dbReference>
<dbReference type="Pfam" id="PF00520">
    <property type="entry name" value="Ion_trans"/>
    <property type="match status" value="1"/>
</dbReference>
<dbReference type="InterPro" id="IPR002048">
    <property type="entry name" value="EF_hand_dom"/>
</dbReference>
<feature type="transmembrane region" description="Helical" evidence="7">
    <location>
        <begin position="369"/>
        <end position="394"/>
    </location>
</feature>
<dbReference type="GO" id="GO:0001518">
    <property type="term" value="C:voltage-gated sodium channel complex"/>
    <property type="evidence" value="ECO:0007669"/>
    <property type="project" value="TreeGrafter"/>
</dbReference>
<evidence type="ECO:0000256" key="2">
    <source>
        <dbReference type="ARBA" id="ARBA00022692"/>
    </source>
</evidence>
<evidence type="ECO:0000313" key="9">
    <source>
        <dbReference type="EMBL" id="CAJ1399934.1"/>
    </source>
</evidence>
<dbReference type="GO" id="GO:0005509">
    <property type="term" value="F:calcium ion binding"/>
    <property type="evidence" value="ECO:0007669"/>
    <property type="project" value="InterPro"/>
</dbReference>
<reference evidence="9" key="1">
    <citation type="submission" date="2023-08" db="EMBL/GenBank/DDBJ databases">
        <authorList>
            <person name="Chen Y."/>
            <person name="Shah S."/>
            <person name="Dougan E. K."/>
            <person name="Thang M."/>
            <person name="Chan C."/>
        </authorList>
    </citation>
    <scope>NUCLEOTIDE SEQUENCE</scope>
</reference>
<dbReference type="Proteomes" id="UP001178507">
    <property type="component" value="Unassembled WGS sequence"/>
</dbReference>
<keyword evidence="10" id="KW-1185">Reference proteome</keyword>
<dbReference type="PROSITE" id="PS00018">
    <property type="entry name" value="EF_HAND_1"/>
    <property type="match status" value="1"/>
</dbReference>
<keyword evidence="2 7" id="KW-0812">Transmembrane</keyword>
<protein>
    <recommendedName>
        <fullName evidence="8">EF-hand domain-containing protein</fullName>
    </recommendedName>
</protein>
<dbReference type="InterPro" id="IPR005821">
    <property type="entry name" value="Ion_trans_dom"/>
</dbReference>
<gene>
    <name evidence="9" type="ORF">EVOR1521_LOCUS23385</name>
</gene>
<organism evidence="9 10">
    <name type="scientific">Effrenium voratum</name>
    <dbReference type="NCBI Taxonomy" id="2562239"/>
    <lineage>
        <taxon>Eukaryota</taxon>
        <taxon>Sar</taxon>
        <taxon>Alveolata</taxon>
        <taxon>Dinophyceae</taxon>
        <taxon>Suessiales</taxon>
        <taxon>Symbiodiniaceae</taxon>
        <taxon>Effrenium</taxon>
    </lineage>
</organism>
<dbReference type="PROSITE" id="PS50222">
    <property type="entry name" value="EF_HAND_2"/>
    <property type="match status" value="1"/>
</dbReference>
<dbReference type="InterPro" id="IPR027359">
    <property type="entry name" value="Volt_channel_dom_sf"/>
</dbReference>
<keyword evidence="5 7" id="KW-0472">Membrane</keyword>
<dbReference type="Gene3D" id="1.10.287.70">
    <property type="match status" value="1"/>
</dbReference>
<dbReference type="GO" id="GO:0005248">
    <property type="term" value="F:voltage-gated sodium channel activity"/>
    <property type="evidence" value="ECO:0007669"/>
    <property type="project" value="TreeGrafter"/>
</dbReference>
<dbReference type="SUPFAM" id="SSF81324">
    <property type="entry name" value="Voltage-gated potassium channels"/>
    <property type="match status" value="1"/>
</dbReference>
<name>A0AA36NBJ5_9DINO</name>